<accession>A0A0G1W3A0</accession>
<comment type="caution">
    <text evidence="1">The sequence shown here is derived from an EMBL/GenBank/DDBJ whole genome shotgun (WGS) entry which is preliminary data.</text>
</comment>
<protein>
    <submittedName>
        <fullName evidence="1">Uncharacterized protein</fullName>
    </submittedName>
</protein>
<gene>
    <name evidence="1" type="ORF">UY48_C0005G0016</name>
</gene>
<evidence type="ECO:0000313" key="1">
    <source>
        <dbReference type="EMBL" id="KKW13060.1"/>
    </source>
</evidence>
<dbReference type="Proteomes" id="UP000034588">
    <property type="component" value="Unassembled WGS sequence"/>
</dbReference>
<proteinExistence type="predicted"/>
<reference evidence="1 2" key="1">
    <citation type="journal article" date="2015" name="Nature">
        <title>rRNA introns, odd ribosomes, and small enigmatic genomes across a large radiation of phyla.</title>
        <authorList>
            <person name="Brown C.T."/>
            <person name="Hug L.A."/>
            <person name="Thomas B.C."/>
            <person name="Sharon I."/>
            <person name="Castelle C.J."/>
            <person name="Singh A."/>
            <person name="Wilkins M.J."/>
            <person name="Williams K.H."/>
            <person name="Banfield J.F."/>
        </authorList>
    </citation>
    <scope>NUCLEOTIDE SEQUENCE [LARGE SCALE GENOMIC DNA]</scope>
</reference>
<organism evidence="1 2">
    <name type="scientific">Candidatus Gottesmanbacteria bacterium GW2011_GWB1_49_7</name>
    <dbReference type="NCBI Taxonomy" id="1618448"/>
    <lineage>
        <taxon>Bacteria</taxon>
        <taxon>Candidatus Gottesmaniibacteriota</taxon>
    </lineage>
</organism>
<name>A0A0G1W3A0_9BACT</name>
<evidence type="ECO:0000313" key="2">
    <source>
        <dbReference type="Proteomes" id="UP000034588"/>
    </source>
</evidence>
<sequence>MKPKYTYTVQVRDPLLEWIHVGVPLQEVSLDRALGALDLAACLYPGVRYRILQSDGKVVDEAGGQGPATAVQVQLIGRARKGK</sequence>
<dbReference type="AlphaFoldDB" id="A0A0G1W3A0"/>
<dbReference type="EMBL" id="LCQD01000005">
    <property type="protein sequence ID" value="KKW13060.1"/>
    <property type="molecule type" value="Genomic_DNA"/>
</dbReference>